<keyword evidence="5 9" id="KW-0676">Redox-active center</keyword>
<dbReference type="KEGG" id="mars:A8C75_12480"/>
<dbReference type="InterPro" id="IPR005746">
    <property type="entry name" value="Thioredoxin"/>
</dbReference>
<dbReference type="GO" id="GO:0015035">
    <property type="term" value="F:protein-disulfide reductase activity"/>
    <property type="evidence" value="ECO:0007669"/>
    <property type="project" value="UniProtKB-UniRule"/>
</dbReference>
<dbReference type="PANTHER" id="PTHR45663:SF11">
    <property type="entry name" value="GEO12009P1"/>
    <property type="match status" value="1"/>
</dbReference>
<gene>
    <name evidence="11" type="ORF">A8C75_12480</name>
</gene>
<evidence type="ECO:0000256" key="4">
    <source>
        <dbReference type="ARBA" id="ARBA00023157"/>
    </source>
</evidence>
<dbReference type="Gene3D" id="3.40.30.10">
    <property type="entry name" value="Glutaredoxin"/>
    <property type="match status" value="1"/>
</dbReference>
<dbReference type="InterPro" id="IPR036249">
    <property type="entry name" value="Thioredoxin-like_sf"/>
</dbReference>
<dbReference type="CDD" id="cd02947">
    <property type="entry name" value="TRX_family"/>
    <property type="match status" value="1"/>
</dbReference>
<keyword evidence="3" id="KW-0249">Electron transport</keyword>
<dbReference type="RefSeq" id="WP_067382767.1">
    <property type="nucleotide sequence ID" value="NZ_CP015839.1"/>
</dbReference>
<keyword evidence="12" id="KW-1185">Reference proteome</keyword>
<reference evidence="11 12" key="2">
    <citation type="journal article" date="2018" name="Int. J. Syst. Evol. Microbiol.">
        <title>Marinobacterium aestuarii sp. nov., a benzene-degrading marine bacterium isolated from estuary sediment.</title>
        <authorList>
            <person name="Bae S.S."/>
            <person name="Jung J."/>
            <person name="Chung D."/>
            <person name="Baek K."/>
        </authorList>
    </citation>
    <scope>NUCLEOTIDE SEQUENCE [LARGE SCALE GENOMIC DNA]</scope>
    <source>
        <strain evidence="11 12">ST58-10</strain>
    </source>
</reference>
<dbReference type="Proteomes" id="UP000078070">
    <property type="component" value="Chromosome"/>
</dbReference>
<dbReference type="SUPFAM" id="SSF52833">
    <property type="entry name" value="Thioredoxin-like"/>
    <property type="match status" value="1"/>
</dbReference>
<evidence type="ECO:0000313" key="11">
    <source>
        <dbReference type="EMBL" id="ANG63210.1"/>
    </source>
</evidence>
<dbReference type="AlphaFoldDB" id="A0A1A9EZP1"/>
<name>A0A1A9EZP1_9GAMM</name>
<dbReference type="NCBIfam" id="TIGR01068">
    <property type="entry name" value="thioredoxin"/>
    <property type="match status" value="1"/>
</dbReference>
<protein>
    <recommendedName>
        <fullName evidence="6 7">Thioredoxin</fullName>
    </recommendedName>
</protein>
<sequence>MSEHVNSVGDADFAQQVLSSELPVVVDFWAPWCKPCQDVAPVVESLAKDYAGKVRFVKLNVDENPQITGDMGIRGLPTLMLLRGGEVLHTKVGALPAAQLTAWLESRLAG</sequence>
<comment type="similarity">
    <text evidence="1 7">Belongs to the thioredoxin family.</text>
</comment>
<accession>A0A1A9EZP1</accession>
<feature type="active site" description="Nucleophile" evidence="8">
    <location>
        <position position="36"/>
    </location>
</feature>
<dbReference type="PRINTS" id="PR00421">
    <property type="entry name" value="THIOREDOXIN"/>
</dbReference>
<evidence type="ECO:0000259" key="10">
    <source>
        <dbReference type="PROSITE" id="PS51352"/>
    </source>
</evidence>
<dbReference type="PIRSF" id="PIRSF000077">
    <property type="entry name" value="Thioredoxin"/>
    <property type="match status" value="1"/>
</dbReference>
<proteinExistence type="inferred from homology"/>
<dbReference type="InterPro" id="IPR013766">
    <property type="entry name" value="Thioredoxin_domain"/>
</dbReference>
<feature type="domain" description="Thioredoxin" evidence="10">
    <location>
        <begin position="1"/>
        <end position="109"/>
    </location>
</feature>
<evidence type="ECO:0000313" key="12">
    <source>
        <dbReference type="Proteomes" id="UP000078070"/>
    </source>
</evidence>
<dbReference type="EMBL" id="CP015839">
    <property type="protein sequence ID" value="ANG63210.1"/>
    <property type="molecule type" value="Genomic_DNA"/>
</dbReference>
<feature type="site" description="Deprotonates C-terminal active site Cys" evidence="8">
    <location>
        <position position="27"/>
    </location>
</feature>
<keyword evidence="4 9" id="KW-1015">Disulfide bond</keyword>
<dbReference type="PANTHER" id="PTHR45663">
    <property type="entry name" value="GEO12009P1"/>
    <property type="match status" value="1"/>
</dbReference>
<evidence type="ECO:0000256" key="7">
    <source>
        <dbReference type="PIRNR" id="PIRNR000077"/>
    </source>
</evidence>
<feature type="site" description="Contributes to redox potential value" evidence="8">
    <location>
        <position position="34"/>
    </location>
</feature>
<organism evidence="11 12">
    <name type="scientific">Marinobacterium aestuarii</name>
    <dbReference type="NCBI Taxonomy" id="1821621"/>
    <lineage>
        <taxon>Bacteria</taxon>
        <taxon>Pseudomonadati</taxon>
        <taxon>Pseudomonadota</taxon>
        <taxon>Gammaproteobacteria</taxon>
        <taxon>Oceanospirillales</taxon>
        <taxon>Oceanospirillaceae</taxon>
        <taxon>Marinobacterium</taxon>
    </lineage>
</organism>
<reference evidence="12" key="1">
    <citation type="submission" date="2016-05" db="EMBL/GenBank/DDBJ databases">
        <authorList>
            <person name="Baek K."/>
            <person name="Yang S.-J."/>
        </authorList>
    </citation>
    <scope>NUCLEOTIDE SEQUENCE [LARGE SCALE GENOMIC DNA]</scope>
    <source>
        <strain evidence="12">ST58-10</strain>
    </source>
</reference>
<dbReference type="FunFam" id="3.40.30.10:FF:000001">
    <property type="entry name" value="Thioredoxin"/>
    <property type="match status" value="1"/>
</dbReference>
<evidence type="ECO:0000256" key="9">
    <source>
        <dbReference type="PIRSR" id="PIRSR000077-4"/>
    </source>
</evidence>
<feature type="disulfide bond" description="Redox-active" evidence="9">
    <location>
        <begin position="33"/>
        <end position="36"/>
    </location>
</feature>
<evidence type="ECO:0000256" key="6">
    <source>
        <dbReference type="NCBIfam" id="TIGR01068"/>
    </source>
</evidence>
<feature type="site" description="Contributes to redox potential value" evidence="8">
    <location>
        <position position="35"/>
    </location>
</feature>
<keyword evidence="2" id="KW-0813">Transport</keyword>
<dbReference type="STRING" id="1821621.A8C75_12480"/>
<evidence type="ECO:0000256" key="5">
    <source>
        <dbReference type="ARBA" id="ARBA00023284"/>
    </source>
</evidence>
<evidence type="ECO:0000256" key="3">
    <source>
        <dbReference type="ARBA" id="ARBA00022982"/>
    </source>
</evidence>
<dbReference type="PROSITE" id="PS51352">
    <property type="entry name" value="THIOREDOXIN_2"/>
    <property type="match status" value="1"/>
</dbReference>
<dbReference type="GO" id="GO:0005737">
    <property type="term" value="C:cytoplasm"/>
    <property type="evidence" value="ECO:0007669"/>
    <property type="project" value="TreeGrafter"/>
</dbReference>
<evidence type="ECO:0000256" key="1">
    <source>
        <dbReference type="ARBA" id="ARBA00008987"/>
    </source>
</evidence>
<evidence type="ECO:0000256" key="8">
    <source>
        <dbReference type="PIRSR" id="PIRSR000077-1"/>
    </source>
</evidence>
<evidence type="ECO:0000256" key="2">
    <source>
        <dbReference type="ARBA" id="ARBA00022448"/>
    </source>
</evidence>
<feature type="active site" description="Nucleophile" evidence="8">
    <location>
        <position position="33"/>
    </location>
</feature>
<dbReference type="OrthoDB" id="9790390at2"/>
<dbReference type="Pfam" id="PF00085">
    <property type="entry name" value="Thioredoxin"/>
    <property type="match status" value="1"/>
</dbReference>